<sequence>MFLMPLGDVINQNEVEGQSEERPIFLEGYLAADFAALLKVLYPSSSALVNGLILSKTELVGVLKLATVWGMAEIRSYAIEKLDFECDVGCAERIALAQTHKISSWFKDSIVSIVSGKTELSYEEFQELDSATALRILWAKDQVSPLKEYRQDDKTKYIECEDSALKCNTCRLVPFKDTKCSKCNRKLDKLHLKRVTLRPGVNALSVEALDVFCPLCGRSPFNELPWCAGWIGRHQADYFILQSSRSSAVVEEVFKDELADFRLADV</sequence>
<reference evidence="1 2" key="1">
    <citation type="submission" date="2019-01" db="EMBL/GenBank/DDBJ databases">
        <title>Draft genome sequence of Psathyrella aberdarensis IHI B618.</title>
        <authorList>
            <person name="Buettner E."/>
            <person name="Kellner H."/>
        </authorList>
    </citation>
    <scope>NUCLEOTIDE SEQUENCE [LARGE SCALE GENOMIC DNA]</scope>
    <source>
        <strain evidence="1 2">IHI B618</strain>
    </source>
</reference>
<organism evidence="1 2">
    <name type="scientific">Candolleomyces aberdarensis</name>
    <dbReference type="NCBI Taxonomy" id="2316362"/>
    <lineage>
        <taxon>Eukaryota</taxon>
        <taxon>Fungi</taxon>
        <taxon>Dikarya</taxon>
        <taxon>Basidiomycota</taxon>
        <taxon>Agaricomycotina</taxon>
        <taxon>Agaricomycetes</taxon>
        <taxon>Agaricomycetidae</taxon>
        <taxon>Agaricales</taxon>
        <taxon>Agaricineae</taxon>
        <taxon>Psathyrellaceae</taxon>
        <taxon>Candolleomyces</taxon>
    </lineage>
</organism>
<dbReference type="AlphaFoldDB" id="A0A4Q2DJ03"/>
<evidence type="ECO:0008006" key="3">
    <source>
        <dbReference type="Google" id="ProtNLM"/>
    </source>
</evidence>
<comment type="caution">
    <text evidence="1">The sequence shown here is derived from an EMBL/GenBank/DDBJ whole genome shotgun (WGS) entry which is preliminary data.</text>
</comment>
<evidence type="ECO:0000313" key="1">
    <source>
        <dbReference type="EMBL" id="RXW19837.1"/>
    </source>
</evidence>
<dbReference type="OrthoDB" id="3193844at2759"/>
<evidence type="ECO:0000313" key="2">
    <source>
        <dbReference type="Proteomes" id="UP000290288"/>
    </source>
</evidence>
<protein>
    <recommendedName>
        <fullName evidence="3">BTB domain-containing protein</fullName>
    </recommendedName>
</protein>
<dbReference type="Proteomes" id="UP000290288">
    <property type="component" value="Unassembled WGS sequence"/>
</dbReference>
<keyword evidence="2" id="KW-1185">Reference proteome</keyword>
<name>A0A4Q2DJ03_9AGAR</name>
<gene>
    <name evidence="1" type="ORF">EST38_g6017</name>
</gene>
<accession>A0A4Q2DJ03</accession>
<proteinExistence type="predicted"/>
<dbReference type="EMBL" id="SDEE01000180">
    <property type="protein sequence ID" value="RXW19837.1"/>
    <property type="molecule type" value="Genomic_DNA"/>
</dbReference>